<proteinExistence type="predicted"/>
<organism evidence="1 2">
    <name type="scientific">Brassica carinata</name>
    <name type="common">Ethiopian mustard</name>
    <name type="synonym">Abyssinian cabbage</name>
    <dbReference type="NCBI Taxonomy" id="52824"/>
    <lineage>
        <taxon>Eukaryota</taxon>
        <taxon>Viridiplantae</taxon>
        <taxon>Streptophyta</taxon>
        <taxon>Embryophyta</taxon>
        <taxon>Tracheophyta</taxon>
        <taxon>Spermatophyta</taxon>
        <taxon>Magnoliopsida</taxon>
        <taxon>eudicotyledons</taxon>
        <taxon>Gunneridae</taxon>
        <taxon>Pentapetalae</taxon>
        <taxon>rosids</taxon>
        <taxon>malvids</taxon>
        <taxon>Brassicales</taxon>
        <taxon>Brassicaceae</taxon>
        <taxon>Brassiceae</taxon>
        <taxon>Brassica</taxon>
    </lineage>
</organism>
<protein>
    <submittedName>
        <fullName evidence="1">Uncharacterized protein</fullName>
    </submittedName>
</protein>
<dbReference type="Proteomes" id="UP000886595">
    <property type="component" value="Unassembled WGS sequence"/>
</dbReference>
<accession>A0A8X7QIM5</accession>
<keyword evidence="2" id="KW-1185">Reference proteome</keyword>
<sequence length="120" mass="13647">MPIKQETIQTIFITIVTAHQLTIASDIELFCASYVLKRSTESRKRDGGADETQMCCKEAEVEAQQVSGGASLVSQIQKKVRRHHQQVREKTPARCSTASDMVKNMVKEEEEYEIQILSMW</sequence>
<reference evidence="1 2" key="1">
    <citation type="submission" date="2020-02" db="EMBL/GenBank/DDBJ databases">
        <authorList>
            <person name="Ma Q."/>
            <person name="Huang Y."/>
            <person name="Song X."/>
            <person name="Pei D."/>
        </authorList>
    </citation>
    <scope>NUCLEOTIDE SEQUENCE [LARGE SCALE GENOMIC DNA]</scope>
    <source>
        <strain evidence="1">Sxm20200214</strain>
        <tissue evidence="1">Leaf</tissue>
    </source>
</reference>
<comment type="caution">
    <text evidence="1">The sequence shown here is derived from an EMBL/GenBank/DDBJ whole genome shotgun (WGS) entry which is preliminary data.</text>
</comment>
<dbReference type="AlphaFoldDB" id="A0A8X7QIM5"/>
<evidence type="ECO:0000313" key="1">
    <source>
        <dbReference type="EMBL" id="KAG2271010.1"/>
    </source>
</evidence>
<dbReference type="EMBL" id="JAAMPC010000013">
    <property type="protein sequence ID" value="KAG2271010.1"/>
    <property type="molecule type" value="Genomic_DNA"/>
</dbReference>
<name>A0A8X7QIM5_BRACI</name>
<gene>
    <name evidence="1" type="ORF">Bca52824_065565</name>
</gene>
<evidence type="ECO:0000313" key="2">
    <source>
        <dbReference type="Proteomes" id="UP000886595"/>
    </source>
</evidence>